<dbReference type="EMBL" id="CP015402">
    <property type="protein sequence ID" value="ANU62700.1"/>
    <property type="molecule type" value="Genomic_DNA"/>
</dbReference>
<gene>
    <name evidence="1" type="ORF">A4V02_02480</name>
</gene>
<evidence type="ECO:0008006" key="3">
    <source>
        <dbReference type="Google" id="ProtNLM"/>
    </source>
</evidence>
<protein>
    <recommendedName>
        <fullName evidence="3">Fibronectin type III domain-containing protein</fullName>
    </recommendedName>
</protein>
<dbReference type="RefSeq" id="WP_068960079.1">
    <property type="nucleotide sequence ID" value="NZ_CAJTJN010000001.1"/>
</dbReference>
<keyword evidence="2" id="KW-1185">Reference proteome</keyword>
<reference evidence="2" key="1">
    <citation type="submission" date="2016-04" db="EMBL/GenBank/DDBJ databases">
        <title>Complete Genome Sequences of Twelve Strains of a Stable Defined Moderately Diverse Mouse Microbiota 2 (sDMDMm2).</title>
        <authorList>
            <person name="Uchimura Y."/>
            <person name="Wyss M."/>
            <person name="Brugiroux S."/>
            <person name="Limenitakis J.P."/>
            <person name="Stecher B."/>
            <person name="McCoy K.D."/>
            <person name="Macpherson A.J."/>
        </authorList>
    </citation>
    <scope>NUCLEOTIDE SEQUENCE [LARGE SCALE GENOMIC DNA]</scope>
    <source>
        <strain evidence="2">YL27</strain>
    </source>
</reference>
<dbReference type="AlphaFoldDB" id="A0A1B1S7C7"/>
<dbReference type="GeneID" id="65535707"/>
<name>A0A1B1S7C7_9BACT</name>
<accession>A0A1B1S7C7</accession>
<dbReference type="OrthoDB" id="1089790at2"/>
<dbReference type="SUPFAM" id="SSF49265">
    <property type="entry name" value="Fibronectin type III"/>
    <property type="match status" value="1"/>
</dbReference>
<evidence type="ECO:0000313" key="2">
    <source>
        <dbReference type="Proteomes" id="UP000186351"/>
    </source>
</evidence>
<dbReference type="KEGG" id="pary:A4V02_02480"/>
<accession>A0A1Z2XED1</accession>
<dbReference type="Gene3D" id="2.60.40.10">
    <property type="entry name" value="Immunoglobulins"/>
    <property type="match status" value="1"/>
</dbReference>
<dbReference type="Proteomes" id="UP000186351">
    <property type="component" value="Chromosome"/>
</dbReference>
<dbReference type="InterPro" id="IPR036116">
    <property type="entry name" value="FN3_sf"/>
</dbReference>
<dbReference type="STRING" id="1796646.A4V02_02480"/>
<organism evidence="1 2">
    <name type="scientific">Muribaculum intestinale</name>
    <dbReference type="NCBI Taxonomy" id="1796646"/>
    <lineage>
        <taxon>Bacteria</taxon>
        <taxon>Pseudomonadati</taxon>
        <taxon>Bacteroidota</taxon>
        <taxon>Bacteroidia</taxon>
        <taxon>Bacteroidales</taxon>
        <taxon>Muribaculaceae</taxon>
        <taxon>Muribaculum</taxon>
    </lineage>
</organism>
<sequence length="688" mass="73218">MAGIPTGASAIAPPAGLAQSGYDGHSLTLTWEAVEGATGYEVSVWHLGESTTEAQYVNQIINKDNPVLYTPVVNGHLDKAVINYTISGTTGIDNDKTLPLIFRQADASHEISSIFRGEIYMGQLAVTNQVSTYEIFGGYPVDEFTQCIYIEAGPSGSEPTGEGTMTISTVVNTYRPNIYIMDHEASTATTMKVSGLDPATNYYASVKAIGGEDISAASEILHLDSLVPTVLKPASSVTPSSYTANWEANPKASSYVVTNYEIISADGICQISENGAKCSGGTFDNPTTVESLDEYTDTKGWKGVTCLVADGMFGVADGAVRGGRPIGGEMLSPNADFSANNGKLNITLSMHATPEDVITVYIGSFSSDKAHVITVPESGIVTESFEISGGTADDYIRFESKNLKKFFIRSITVAQGEPLENILLEDSFDKATSGTFDSPIERISADDYTEMPGWSVNSAIVAKGMFGTFDGMILGGRPYGGGTMVTPALGFAEGDATISFRLQSSKPSEDQITVYIGEYDEARAKVFDVPADGIIDETVTLSGAYDGATVHFESKNLKKFMLDDIKVYQTLAPGQKSYKKLESATVNGTSHTFTGLESGKTYGYSVRTDYLNFFGMTEEGAESAVMQVSATSSIECVPGISDSESPVVSVIYTDLAGRRIIEPAPGSVVIRTAVHADGSRSVSKQLVR</sequence>
<evidence type="ECO:0000313" key="1">
    <source>
        <dbReference type="EMBL" id="ANU62700.1"/>
    </source>
</evidence>
<proteinExistence type="predicted"/>
<dbReference type="InterPro" id="IPR013783">
    <property type="entry name" value="Ig-like_fold"/>
</dbReference>